<evidence type="ECO:0000256" key="1">
    <source>
        <dbReference type="SAM" id="MobiDB-lite"/>
    </source>
</evidence>
<dbReference type="EMBL" id="CP076684">
    <property type="protein sequence ID" value="QWV19487.1"/>
    <property type="molecule type" value="Genomic_DNA"/>
</dbReference>
<evidence type="ECO:0000313" key="3">
    <source>
        <dbReference type="Proteomes" id="UP000683436"/>
    </source>
</evidence>
<protein>
    <recommendedName>
        <fullName evidence="4">Helix-turn-helix domain-containing protein</fullName>
    </recommendedName>
</protein>
<feature type="compositionally biased region" description="Basic and acidic residues" evidence="1">
    <location>
        <begin position="325"/>
        <end position="337"/>
    </location>
</feature>
<sequence>MERNAWQIFRMLVREDGLTAFPSYDHLQQFLSAQPFKRASRESVAKCLTVLRLTRWLTLCSRLRDEATGQNQGNVYMLHDEPISCSEAAELDPGYLELISNSFSHANKTVQVLAEHELAEVLRDQNLDHDALPSRLGVFAERLSRQAWAAPQEDAVAQFGFRTGPSSKAFRPSSESELGRTGPSSDPEKPIQPREINRVRMPNSNSTVNTNTSVCKKTVLGQTELGLCPALAALPEDQRTKALDALRHLEPEVSQAVLDEWAARCSTNAIRKPLGYLLGLVQRAVRGEFVVWAAQQRGSSHSPAHSASSCSPRHGSRSPSLPTGRRPDADRGSIEEGRLGLADIRNMLKPWMNDSKRNGIDE</sequence>
<keyword evidence="2" id="KW-0614">Plasmid</keyword>
<evidence type="ECO:0000313" key="2">
    <source>
        <dbReference type="EMBL" id="QWV19487.1"/>
    </source>
</evidence>
<feature type="region of interest" description="Disordered" evidence="1">
    <location>
        <begin position="162"/>
        <end position="210"/>
    </location>
</feature>
<dbReference type="InterPro" id="IPR047749">
    <property type="entry name" value="STY4528-like"/>
</dbReference>
<accession>A0ABX8J7U5</accession>
<dbReference type="Proteomes" id="UP000683436">
    <property type="component" value="Plasmid megaplasmid"/>
</dbReference>
<reference evidence="2 3" key="1">
    <citation type="submission" date="2021-06" db="EMBL/GenBank/DDBJ databases">
        <title>Microbial metabolic specificity influences pelagic lipid remineralization.</title>
        <authorList>
            <person name="Behrendt L."/>
            <person name="Hunter J.E."/>
            <person name="Alcolombri U."/>
            <person name="Smriga S."/>
            <person name="Mincer T."/>
            <person name="Lowenstein D.P."/>
            <person name="Peaudecerf F.J."/>
            <person name="Fernandez V.I."/>
            <person name="Fredricks H."/>
            <person name="Almblad H."/>
            <person name="Harrison J.J."/>
            <person name="Stocker R."/>
            <person name="Van Mooy B.A.S."/>
        </authorList>
    </citation>
    <scope>NUCLEOTIDE SEQUENCE [LARGE SCALE GENOMIC DNA]</scope>
    <source>
        <strain evidence="2 3">A252</strain>
        <plasmid evidence="2 3">megaplasmid</plasmid>
    </source>
</reference>
<geneLocation type="plasmid" evidence="2 3">
    <name>megaplasmid</name>
</geneLocation>
<proteinExistence type="predicted"/>
<organism evidence="2 3">
    <name type="scientific">Stutzerimonas zhaodongensis</name>
    <dbReference type="NCBI Taxonomy" id="1176257"/>
    <lineage>
        <taxon>Bacteria</taxon>
        <taxon>Pseudomonadati</taxon>
        <taxon>Pseudomonadota</taxon>
        <taxon>Gammaproteobacteria</taxon>
        <taxon>Pseudomonadales</taxon>
        <taxon>Pseudomonadaceae</taxon>
        <taxon>Stutzerimonas</taxon>
    </lineage>
</organism>
<gene>
    <name evidence="2" type="ORF">KQ248_22945</name>
</gene>
<feature type="region of interest" description="Disordered" evidence="1">
    <location>
        <begin position="297"/>
        <end position="337"/>
    </location>
</feature>
<name>A0ABX8J7U5_9GAMM</name>
<dbReference type="NCBIfam" id="NF040582">
    <property type="entry name" value="STY4528_fam"/>
    <property type="match status" value="1"/>
</dbReference>
<feature type="compositionally biased region" description="Low complexity" evidence="1">
    <location>
        <begin position="299"/>
        <end position="312"/>
    </location>
</feature>
<keyword evidence="3" id="KW-1185">Reference proteome</keyword>
<evidence type="ECO:0008006" key="4">
    <source>
        <dbReference type="Google" id="ProtNLM"/>
    </source>
</evidence>
<feature type="compositionally biased region" description="Basic and acidic residues" evidence="1">
    <location>
        <begin position="186"/>
        <end position="198"/>
    </location>
</feature>